<feature type="compositionally biased region" description="Basic and acidic residues" evidence="1">
    <location>
        <begin position="35"/>
        <end position="49"/>
    </location>
</feature>
<proteinExistence type="predicted"/>
<organism evidence="2">
    <name type="scientific">Pseudomonas phage HRDY3</name>
    <dbReference type="NCBI Taxonomy" id="3236930"/>
    <lineage>
        <taxon>Viruses</taxon>
    </lineage>
</organism>
<name>A0AB39CEG7_9VIRU</name>
<evidence type="ECO:0000256" key="1">
    <source>
        <dbReference type="SAM" id="MobiDB-lite"/>
    </source>
</evidence>
<protein>
    <submittedName>
        <fullName evidence="2">Uncharacterized protein</fullName>
    </submittedName>
</protein>
<feature type="compositionally biased region" description="Acidic residues" evidence="1">
    <location>
        <begin position="56"/>
        <end position="70"/>
    </location>
</feature>
<feature type="region of interest" description="Disordered" evidence="1">
    <location>
        <begin position="27"/>
        <end position="72"/>
    </location>
</feature>
<dbReference type="EMBL" id="PQ015379">
    <property type="protein sequence ID" value="XDJ15347.1"/>
    <property type="molecule type" value="Genomic_DNA"/>
</dbReference>
<reference evidence="2" key="1">
    <citation type="submission" date="2024-07" db="EMBL/GenBank/DDBJ databases">
        <authorList>
            <person name="Bringhurst R.M."/>
            <person name="Homer T.E."/>
        </authorList>
    </citation>
    <scope>NUCLEOTIDE SEQUENCE</scope>
</reference>
<accession>A0AB39CEG7</accession>
<sequence>MSTLDDIFREEEERLLEKGRAEIARETADWEALPEEEKQRINREREERFANVPDSDKEEPDEEDEEEDDGEYCKHNLDYGDCHSCSWEAHQENMAD</sequence>
<evidence type="ECO:0000313" key="2">
    <source>
        <dbReference type="EMBL" id="XDJ15347.1"/>
    </source>
</evidence>